<dbReference type="STRING" id="154538.A0A1M2W4Q3"/>
<feature type="domain" description="BTB" evidence="2">
    <location>
        <begin position="44"/>
        <end position="110"/>
    </location>
</feature>
<proteinExistence type="predicted"/>
<dbReference type="CDD" id="cd18186">
    <property type="entry name" value="BTB_POZ_ZBTB_KLHL-like"/>
    <property type="match status" value="1"/>
</dbReference>
<dbReference type="InterPro" id="IPR011333">
    <property type="entry name" value="SKP1/BTB/POZ_sf"/>
</dbReference>
<dbReference type="Gene3D" id="3.30.710.10">
    <property type="entry name" value="Potassium Channel Kv1.1, Chain A"/>
    <property type="match status" value="1"/>
</dbReference>
<evidence type="ECO:0000259" key="2">
    <source>
        <dbReference type="PROSITE" id="PS50097"/>
    </source>
</evidence>
<keyword evidence="4" id="KW-1185">Reference proteome</keyword>
<sequence>MLAASSTGEPPAKRLRSEEPTGGEVEISEKKNVVRSPLFWFQDGNIDIVAENAVVFRVHRGVLARHSTIFREMFEVPQPLGDEPPGVCPTVHVSDPPDDFASLLQVLYDGIQVFQLKKAVAFSTLAACLELSHKYDIEHICTEALDRMRTCLCHDFDTMNSSAQFNEVGHWKTVLLSSSSLQLTVATDAIRAVNLIRLVDEPTMQPVAFYLCSLLPIPIILSGTMLPNGRTAMLSPDDLVRCIEGRTNLVLRACKQSERLFIPIPSDQCSTRRQCIAFLQSKSSGHQKERDYRMDVHCVTFYGMGRAIPRSSDFSALCEVCFRGFLSRHVEEMRYIWENLPGDLGLKVSEWDAAPSQS</sequence>
<comment type="caution">
    <text evidence="3">The sequence shown here is derived from an EMBL/GenBank/DDBJ whole genome shotgun (WGS) entry which is preliminary data.</text>
</comment>
<dbReference type="SMART" id="SM00225">
    <property type="entry name" value="BTB"/>
    <property type="match status" value="1"/>
</dbReference>
<dbReference type="Proteomes" id="UP000184267">
    <property type="component" value="Unassembled WGS sequence"/>
</dbReference>
<name>A0A1M2W4Q3_TRAPU</name>
<gene>
    <name evidence="3" type="ORF">TRAPUB_8650</name>
</gene>
<dbReference type="PROSITE" id="PS50097">
    <property type="entry name" value="BTB"/>
    <property type="match status" value="1"/>
</dbReference>
<reference evidence="3 4" key="1">
    <citation type="submission" date="2016-10" db="EMBL/GenBank/DDBJ databases">
        <title>Genome sequence of the basidiomycete white-rot fungus Trametes pubescens.</title>
        <authorList>
            <person name="Makela M.R."/>
            <person name="Granchi Z."/>
            <person name="Peng M."/>
            <person name="De Vries R.P."/>
            <person name="Grigoriev I."/>
            <person name="Riley R."/>
            <person name="Hilden K."/>
        </authorList>
    </citation>
    <scope>NUCLEOTIDE SEQUENCE [LARGE SCALE GENOMIC DNA]</scope>
    <source>
        <strain evidence="3 4">FBCC735</strain>
    </source>
</reference>
<dbReference type="OrthoDB" id="2748798at2759"/>
<dbReference type="OMA" id="CKSSIMA"/>
<evidence type="ECO:0000256" key="1">
    <source>
        <dbReference type="SAM" id="MobiDB-lite"/>
    </source>
</evidence>
<evidence type="ECO:0000313" key="4">
    <source>
        <dbReference type="Proteomes" id="UP000184267"/>
    </source>
</evidence>
<organism evidence="3 4">
    <name type="scientific">Trametes pubescens</name>
    <name type="common">White-rot fungus</name>
    <dbReference type="NCBI Taxonomy" id="154538"/>
    <lineage>
        <taxon>Eukaryota</taxon>
        <taxon>Fungi</taxon>
        <taxon>Dikarya</taxon>
        <taxon>Basidiomycota</taxon>
        <taxon>Agaricomycotina</taxon>
        <taxon>Agaricomycetes</taxon>
        <taxon>Polyporales</taxon>
        <taxon>Polyporaceae</taxon>
        <taxon>Trametes</taxon>
    </lineage>
</organism>
<dbReference type="AlphaFoldDB" id="A0A1M2W4Q3"/>
<protein>
    <recommendedName>
        <fullName evidence="2">BTB domain-containing protein</fullName>
    </recommendedName>
</protein>
<evidence type="ECO:0000313" key="3">
    <source>
        <dbReference type="EMBL" id="OJT14796.1"/>
    </source>
</evidence>
<dbReference type="InterPro" id="IPR000210">
    <property type="entry name" value="BTB/POZ_dom"/>
</dbReference>
<feature type="region of interest" description="Disordered" evidence="1">
    <location>
        <begin position="1"/>
        <end position="26"/>
    </location>
</feature>
<dbReference type="Pfam" id="PF00651">
    <property type="entry name" value="BTB"/>
    <property type="match status" value="1"/>
</dbReference>
<dbReference type="EMBL" id="MNAD01000235">
    <property type="protein sequence ID" value="OJT14796.1"/>
    <property type="molecule type" value="Genomic_DNA"/>
</dbReference>
<accession>A0A1M2W4Q3</accession>
<dbReference type="SUPFAM" id="SSF54695">
    <property type="entry name" value="POZ domain"/>
    <property type="match status" value="1"/>
</dbReference>